<gene>
    <name evidence="3" type="ORF">CEURO_LOCUS9178</name>
</gene>
<evidence type="ECO:0000256" key="1">
    <source>
        <dbReference type="SAM" id="MobiDB-lite"/>
    </source>
</evidence>
<dbReference type="GO" id="GO:0009535">
    <property type="term" value="C:chloroplast thylakoid membrane"/>
    <property type="evidence" value="ECO:0007669"/>
    <property type="project" value="TreeGrafter"/>
</dbReference>
<name>A0A9P1E7F0_CUSEU</name>
<keyword evidence="2" id="KW-1133">Transmembrane helix</keyword>
<accession>A0A9P1E7F0</accession>
<dbReference type="PANTHER" id="PTHR34048">
    <property type="entry name" value="LOW-DENSITY RECEPTOR-LIKE PROTEIN"/>
    <property type="match status" value="1"/>
</dbReference>
<dbReference type="AlphaFoldDB" id="A0A9P1E7F0"/>
<organism evidence="3 4">
    <name type="scientific">Cuscuta europaea</name>
    <name type="common">European dodder</name>
    <dbReference type="NCBI Taxonomy" id="41803"/>
    <lineage>
        <taxon>Eukaryota</taxon>
        <taxon>Viridiplantae</taxon>
        <taxon>Streptophyta</taxon>
        <taxon>Embryophyta</taxon>
        <taxon>Tracheophyta</taxon>
        <taxon>Spermatophyta</taxon>
        <taxon>Magnoliopsida</taxon>
        <taxon>eudicotyledons</taxon>
        <taxon>Gunneridae</taxon>
        <taxon>Pentapetalae</taxon>
        <taxon>asterids</taxon>
        <taxon>lamiids</taxon>
        <taxon>Solanales</taxon>
        <taxon>Convolvulaceae</taxon>
        <taxon>Cuscuteae</taxon>
        <taxon>Cuscuta</taxon>
        <taxon>Cuscuta subgen. Cuscuta</taxon>
    </lineage>
</organism>
<sequence>MNSSISLRFPQNQLWSGTPLMQAEQCYSSSRLVFVPFSHQKPKFGSLTVKASTVTRGRSNEAASFIGGFVLGGILVGALGCIYAPQLSKVLSEADRKDLLRKMPKFIYDEEKALEKTRKTLAAKIEQLNSALDSMSSQLNVDDVRPNKVAAKRPEETSK</sequence>
<evidence type="ECO:0000256" key="2">
    <source>
        <dbReference type="SAM" id="Phobius"/>
    </source>
</evidence>
<dbReference type="GO" id="GO:0009706">
    <property type="term" value="C:chloroplast inner membrane"/>
    <property type="evidence" value="ECO:0007669"/>
    <property type="project" value="TreeGrafter"/>
</dbReference>
<feature type="region of interest" description="Disordered" evidence="1">
    <location>
        <begin position="136"/>
        <end position="159"/>
    </location>
</feature>
<dbReference type="Proteomes" id="UP001152484">
    <property type="component" value="Unassembled WGS sequence"/>
</dbReference>
<protein>
    <submittedName>
        <fullName evidence="3">Uncharacterized protein</fullName>
    </submittedName>
</protein>
<reference evidence="3" key="1">
    <citation type="submission" date="2022-07" db="EMBL/GenBank/DDBJ databases">
        <authorList>
            <person name="Macas J."/>
            <person name="Novak P."/>
            <person name="Neumann P."/>
        </authorList>
    </citation>
    <scope>NUCLEOTIDE SEQUENCE</scope>
</reference>
<comment type="caution">
    <text evidence="3">The sequence shown here is derived from an EMBL/GenBank/DDBJ whole genome shotgun (WGS) entry which is preliminary data.</text>
</comment>
<keyword evidence="4" id="KW-1185">Reference proteome</keyword>
<dbReference type="PANTHER" id="PTHR34048:SF5">
    <property type="entry name" value="INNER MEMBRANE LOCALIZED PROTEIN"/>
    <property type="match status" value="1"/>
</dbReference>
<dbReference type="OrthoDB" id="1700403at2759"/>
<keyword evidence="2" id="KW-0472">Membrane</keyword>
<dbReference type="EMBL" id="CAMAPE010000018">
    <property type="protein sequence ID" value="CAH9084933.1"/>
    <property type="molecule type" value="Genomic_DNA"/>
</dbReference>
<feature type="compositionally biased region" description="Basic and acidic residues" evidence="1">
    <location>
        <begin position="142"/>
        <end position="159"/>
    </location>
</feature>
<dbReference type="InterPro" id="IPR040377">
    <property type="entry name" value="Ssl2009-like"/>
</dbReference>
<proteinExistence type="predicted"/>
<evidence type="ECO:0000313" key="3">
    <source>
        <dbReference type="EMBL" id="CAH9084933.1"/>
    </source>
</evidence>
<keyword evidence="2" id="KW-0812">Transmembrane</keyword>
<evidence type="ECO:0000313" key="4">
    <source>
        <dbReference type="Proteomes" id="UP001152484"/>
    </source>
</evidence>
<feature type="transmembrane region" description="Helical" evidence="2">
    <location>
        <begin position="62"/>
        <end position="84"/>
    </location>
</feature>